<dbReference type="STRING" id="763407.A0A167QBG0"/>
<organism evidence="3 4">
    <name type="scientific">Phycomyces blakesleeanus (strain ATCC 8743b / DSM 1359 / FGSC 10004 / NBRC 33097 / NRRL 1555)</name>
    <dbReference type="NCBI Taxonomy" id="763407"/>
    <lineage>
        <taxon>Eukaryota</taxon>
        <taxon>Fungi</taxon>
        <taxon>Fungi incertae sedis</taxon>
        <taxon>Mucoromycota</taxon>
        <taxon>Mucoromycotina</taxon>
        <taxon>Mucoromycetes</taxon>
        <taxon>Mucorales</taxon>
        <taxon>Phycomycetaceae</taxon>
        <taxon>Phycomyces</taxon>
    </lineage>
</organism>
<dbReference type="AlphaFoldDB" id="A0A167QBG0"/>
<evidence type="ECO:0000256" key="1">
    <source>
        <dbReference type="SAM" id="MobiDB-lite"/>
    </source>
</evidence>
<dbReference type="InterPro" id="IPR055420">
    <property type="entry name" value="IgD3_Trs65"/>
</dbReference>
<protein>
    <recommendedName>
        <fullName evidence="2">Trafficking protein particle complex II-specific subunit 65 IgD3 domain-containing protein</fullName>
    </recommendedName>
</protein>
<feature type="region of interest" description="Disordered" evidence="1">
    <location>
        <begin position="463"/>
        <end position="485"/>
    </location>
</feature>
<evidence type="ECO:0000313" key="3">
    <source>
        <dbReference type="EMBL" id="OAD79419.1"/>
    </source>
</evidence>
<feature type="domain" description="Trafficking protein particle complex II-specific subunit 65 IgD3" evidence="2">
    <location>
        <begin position="536"/>
        <end position="680"/>
    </location>
</feature>
<feature type="region of interest" description="Disordered" evidence="1">
    <location>
        <begin position="91"/>
        <end position="148"/>
    </location>
</feature>
<gene>
    <name evidence="3" type="ORF">PHYBLDRAFT_184762</name>
</gene>
<sequence length="689" mass="76518">MESNFSSELFFNEADFRVLIPNLHSPGPSPSFETIAKAKQRAFAFYDEPLTVYLLARIPHQVTGTGDEVTEAVRSFYSQLDVHVEASIVDSHSANASQRNTQSKYASSLPSTPSSVPTSPRMTVTHKHEGPRNAASPHLPNEPLPFFTHTYNSQSKDLEMTMAEYEQGHCCIYPLSIPIVYVKNRGVSPQLLINFNVTYRPMAITRQSASDGAEDVSEYDIDMFETVDLLSGLSDGPTFSSSGEKPLQRFVMETSQSRQTNGSFLPTSHSNAHLLTLRRHVRETIPVRSGLMVKMKTTNASVTDKTVMMSVELENPSDTGSVFMVDKIEVQVSHSVVSMAFAEEITFPVTLNTLDQMVFLYNVTLLEDGSVKPPVQPTRMFPSRRINTMPVIPPPSHYQDERLQPQRVSIQVYGAPVIDGVVAASMQSKWNTMLDVTGMRQKREDPNPPDPRFSSLLASNHPVRTQSSLPSSVSVSPGARSVGSPLHQTVVDNKKRIVLNSGSVSQFVTPGRDHRSNSSGPLGNGGARRAPEVEIADGIVVSFTVPSFIQVGKIFPLHIFIVNRSKHTRRFSVMIPSRKRHLPEGFSNATKTALPLLPAEQRPIEPFIEEGEFLRQYFENETHEADVICLENNVRLSPLGPSTSQTVDVRFIAVKEKLHTIDLIQLVDQDTGFVTNLRHVLELFVDPQE</sequence>
<dbReference type="VEuPathDB" id="FungiDB:PHYBLDRAFT_184762"/>
<dbReference type="InParanoid" id="A0A167QBG0"/>
<dbReference type="GeneID" id="28999891"/>
<dbReference type="Proteomes" id="UP000077315">
    <property type="component" value="Unassembled WGS sequence"/>
</dbReference>
<name>A0A167QBG0_PHYB8</name>
<dbReference type="PANTHER" id="PTHR28159:SF1">
    <property type="entry name" value="TRAFFICKING PROTEIN PARTICLE COMPLEX II-SPECIFIC SUBUNIT 65"/>
    <property type="match status" value="1"/>
</dbReference>
<feature type="compositionally biased region" description="Low complexity" evidence="1">
    <location>
        <begin position="467"/>
        <end position="477"/>
    </location>
</feature>
<dbReference type="GO" id="GO:0005802">
    <property type="term" value="C:trans-Golgi network"/>
    <property type="evidence" value="ECO:0007669"/>
    <property type="project" value="TreeGrafter"/>
</dbReference>
<dbReference type="GO" id="GO:1990071">
    <property type="term" value="C:TRAPPII protein complex"/>
    <property type="evidence" value="ECO:0007669"/>
    <property type="project" value="InterPro"/>
</dbReference>
<dbReference type="RefSeq" id="XP_018297459.1">
    <property type="nucleotide sequence ID" value="XM_018438985.1"/>
</dbReference>
<dbReference type="OrthoDB" id="538223at2759"/>
<feature type="compositionally biased region" description="Polar residues" evidence="1">
    <location>
        <begin position="91"/>
        <end position="106"/>
    </location>
</feature>
<dbReference type="InterPro" id="IPR024662">
    <property type="entry name" value="Trs65"/>
</dbReference>
<dbReference type="GO" id="GO:0006891">
    <property type="term" value="P:intra-Golgi vesicle-mediated transport"/>
    <property type="evidence" value="ECO:0007669"/>
    <property type="project" value="InterPro"/>
</dbReference>
<proteinExistence type="predicted"/>
<keyword evidence="4" id="KW-1185">Reference proteome</keyword>
<feature type="region of interest" description="Disordered" evidence="1">
    <location>
        <begin position="506"/>
        <end position="528"/>
    </location>
</feature>
<dbReference type="Pfam" id="PF12735">
    <property type="entry name" value="IgD3_Trs65"/>
    <property type="match status" value="1"/>
</dbReference>
<evidence type="ECO:0000259" key="2">
    <source>
        <dbReference type="Pfam" id="PF12735"/>
    </source>
</evidence>
<dbReference type="PANTHER" id="PTHR28159">
    <property type="entry name" value="TRAFFICKING PROTEIN PARTICLE COMPLEX II-SPECIFIC SUBUNIT 65"/>
    <property type="match status" value="1"/>
</dbReference>
<evidence type="ECO:0000313" key="4">
    <source>
        <dbReference type="Proteomes" id="UP000077315"/>
    </source>
</evidence>
<feature type="compositionally biased region" description="Low complexity" evidence="1">
    <location>
        <begin position="107"/>
        <end position="123"/>
    </location>
</feature>
<reference evidence="4" key="1">
    <citation type="submission" date="2015-06" db="EMBL/GenBank/DDBJ databases">
        <title>Expansion of signal transduction pathways in fungi by whole-genome duplication.</title>
        <authorList>
            <consortium name="DOE Joint Genome Institute"/>
            <person name="Corrochano L.M."/>
            <person name="Kuo A."/>
            <person name="Marcet-Houben M."/>
            <person name="Polaino S."/>
            <person name="Salamov A."/>
            <person name="Villalobos J.M."/>
            <person name="Alvarez M.I."/>
            <person name="Avalos J."/>
            <person name="Benito E.P."/>
            <person name="Benoit I."/>
            <person name="Burger G."/>
            <person name="Camino L.P."/>
            <person name="Canovas D."/>
            <person name="Cerda-Olmedo E."/>
            <person name="Cheng J.-F."/>
            <person name="Dominguez A."/>
            <person name="Elias M."/>
            <person name="Eslava A.P."/>
            <person name="Glaser F."/>
            <person name="Grimwood J."/>
            <person name="Gutierrez G."/>
            <person name="Heitman J."/>
            <person name="Henrissat B."/>
            <person name="Iturriaga E.A."/>
            <person name="Lang B.F."/>
            <person name="Lavin J.L."/>
            <person name="Lee S."/>
            <person name="Li W."/>
            <person name="Lindquist E."/>
            <person name="Lopez-Garcia S."/>
            <person name="Luque E.M."/>
            <person name="Marcos A.T."/>
            <person name="Martin J."/>
            <person name="McCluskey K."/>
            <person name="Medina H.R."/>
            <person name="Miralles-Duran A."/>
            <person name="Miyazaki A."/>
            <person name="Munoz-Torres E."/>
            <person name="Oguiza J.A."/>
            <person name="Ohm R."/>
            <person name="Olmedo M."/>
            <person name="Orejas M."/>
            <person name="Ortiz-Castellanos L."/>
            <person name="Pisabarro A.G."/>
            <person name="Rodriguez-Romero J."/>
            <person name="Ruiz-Herrera J."/>
            <person name="Ruiz-Vazquez R."/>
            <person name="Sanz C."/>
            <person name="Schackwitz W."/>
            <person name="Schmutz J."/>
            <person name="Shahriari M."/>
            <person name="Shelest E."/>
            <person name="Silva-Franco F."/>
            <person name="Soanes D."/>
            <person name="Syed K."/>
            <person name="Tagua V.G."/>
            <person name="Talbot N.J."/>
            <person name="Thon M."/>
            <person name="De vries R.P."/>
            <person name="Wiebenga A."/>
            <person name="Yadav J.S."/>
            <person name="Braun E.L."/>
            <person name="Baker S."/>
            <person name="Garre V."/>
            <person name="Horwitz B."/>
            <person name="Torres-Martinez S."/>
            <person name="Idnurm A."/>
            <person name="Herrera-Estrella A."/>
            <person name="Gabaldon T."/>
            <person name="Grigoriev I.V."/>
        </authorList>
    </citation>
    <scope>NUCLEOTIDE SEQUENCE [LARGE SCALE GENOMIC DNA]</scope>
    <source>
        <strain evidence="4">NRRL 1555(-)</strain>
    </source>
</reference>
<accession>A0A167QBG0</accession>
<dbReference type="EMBL" id="KV440972">
    <property type="protein sequence ID" value="OAD79419.1"/>
    <property type="molecule type" value="Genomic_DNA"/>
</dbReference>